<name>A0A8J6BU14_9EUKA</name>
<feature type="region of interest" description="Disordered" evidence="2">
    <location>
        <begin position="159"/>
        <end position="203"/>
    </location>
</feature>
<dbReference type="InterPro" id="IPR011010">
    <property type="entry name" value="DNA_brk_join_enz"/>
</dbReference>
<sequence length="228" mass="25266">MKAREHESWSAPFRNVAVALLLSFVGSRANEANIVQVGSNGVEYEPFQFTESQLESDQGKELVRYCQARKVKQAEWDKKGTGRTADKRLILFPKVDGRIMQRRSWAKLVSDATKEVQPGVTSHAFRRSVTDAEHQLTGRLSPVMRRLGQSTMEAARRYIGRSGSGGTSPGEPESPRPASGLPDGSAPTTPLNRSPRLETIPPTRRLLMTLTAEPTTQSHNVVKSLNWN</sequence>
<keyword evidence="5" id="KW-1185">Reference proteome</keyword>
<keyword evidence="3" id="KW-0732">Signal</keyword>
<feature type="signal peptide" evidence="3">
    <location>
        <begin position="1"/>
        <end position="29"/>
    </location>
</feature>
<evidence type="ECO:0000256" key="2">
    <source>
        <dbReference type="SAM" id="MobiDB-lite"/>
    </source>
</evidence>
<evidence type="ECO:0000256" key="1">
    <source>
        <dbReference type="ARBA" id="ARBA00023172"/>
    </source>
</evidence>
<organism evidence="4 5">
    <name type="scientific">Carpediemonas membranifera</name>
    <dbReference type="NCBI Taxonomy" id="201153"/>
    <lineage>
        <taxon>Eukaryota</taxon>
        <taxon>Metamonada</taxon>
        <taxon>Carpediemonas-like organisms</taxon>
        <taxon>Carpediemonas</taxon>
    </lineage>
</organism>
<feature type="chain" id="PRO_5035222127" description="Tyr recombinase domain-containing protein" evidence="3">
    <location>
        <begin position="30"/>
        <end position="228"/>
    </location>
</feature>
<dbReference type="EMBL" id="JAHDYR010000067">
    <property type="protein sequence ID" value="KAG9389871.1"/>
    <property type="molecule type" value="Genomic_DNA"/>
</dbReference>
<proteinExistence type="predicted"/>
<dbReference type="GO" id="GO:0006310">
    <property type="term" value="P:DNA recombination"/>
    <property type="evidence" value="ECO:0007669"/>
    <property type="project" value="UniProtKB-KW"/>
</dbReference>
<keyword evidence="1" id="KW-0233">DNA recombination</keyword>
<reference evidence="4" key="1">
    <citation type="submission" date="2021-05" db="EMBL/GenBank/DDBJ databases">
        <title>A free-living protist that lacks canonical eukaryotic 1 DNA replication and segregation systems.</title>
        <authorList>
            <person name="Salas-Leiva D.E."/>
            <person name="Tromer E.C."/>
            <person name="Curtis B.A."/>
            <person name="Jerlstrom-Hultqvist J."/>
            <person name="Kolisko M."/>
            <person name="Yi Z."/>
            <person name="Salas-Leiva J.S."/>
            <person name="Gallot-Lavallee L."/>
            <person name="Kops G.J.P.L."/>
            <person name="Archibald J.M."/>
            <person name="Simpson A.G.B."/>
            <person name="Roger A.J."/>
        </authorList>
    </citation>
    <scope>NUCLEOTIDE SEQUENCE</scope>
    <source>
        <strain evidence="4">BICM</strain>
    </source>
</reference>
<evidence type="ECO:0000313" key="4">
    <source>
        <dbReference type="EMBL" id="KAG9389871.1"/>
    </source>
</evidence>
<dbReference type="GO" id="GO:0015074">
    <property type="term" value="P:DNA integration"/>
    <property type="evidence" value="ECO:0007669"/>
    <property type="project" value="InterPro"/>
</dbReference>
<accession>A0A8J6BU14</accession>
<dbReference type="InterPro" id="IPR013762">
    <property type="entry name" value="Integrase-like_cat_sf"/>
</dbReference>
<protein>
    <recommendedName>
        <fullName evidence="6">Tyr recombinase domain-containing protein</fullName>
    </recommendedName>
</protein>
<gene>
    <name evidence="4" type="ORF">J8273_8554</name>
</gene>
<comment type="caution">
    <text evidence="4">The sequence shown here is derived from an EMBL/GenBank/DDBJ whole genome shotgun (WGS) entry which is preliminary data.</text>
</comment>
<dbReference type="SUPFAM" id="SSF56349">
    <property type="entry name" value="DNA breaking-rejoining enzymes"/>
    <property type="match status" value="1"/>
</dbReference>
<dbReference type="Proteomes" id="UP000717585">
    <property type="component" value="Unassembled WGS sequence"/>
</dbReference>
<dbReference type="AlphaFoldDB" id="A0A8J6BU14"/>
<dbReference type="GO" id="GO:0003677">
    <property type="term" value="F:DNA binding"/>
    <property type="evidence" value="ECO:0007669"/>
    <property type="project" value="InterPro"/>
</dbReference>
<evidence type="ECO:0000256" key="3">
    <source>
        <dbReference type="SAM" id="SignalP"/>
    </source>
</evidence>
<dbReference type="Gene3D" id="1.10.443.10">
    <property type="entry name" value="Intergrase catalytic core"/>
    <property type="match status" value="1"/>
</dbReference>
<evidence type="ECO:0000313" key="5">
    <source>
        <dbReference type="Proteomes" id="UP000717585"/>
    </source>
</evidence>
<evidence type="ECO:0008006" key="6">
    <source>
        <dbReference type="Google" id="ProtNLM"/>
    </source>
</evidence>